<accession>A0ABR6WK66</accession>
<dbReference type="Proteomes" id="UP000653358">
    <property type="component" value="Unassembled WGS sequence"/>
</dbReference>
<protein>
    <recommendedName>
        <fullName evidence="6">MBG domain-containing protein</fullName>
    </recommendedName>
</protein>
<evidence type="ECO:0000259" key="3">
    <source>
        <dbReference type="Pfam" id="PF18676"/>
    </source>
</evidence>
<reference evidence="4 5" key="1">
    <citation type="journal article" date="2020" name="mSystems">
        <title>Defining Genomic and Predicted Metabolic Features of the Acetobacterium Genus.</title>
        <authorList>
            <person name="Ross D.E."/>
            <person name="Marshall C.W."/>
            <person name="Gulliver D."/>
            <person name="May H.D."/>
            <person name="Norman R.S."/>
        </authorList>
    </citation>
    <scope>NUCLEOTIDE SEQUENCE [LARGE SCALE GENOMIC DNA]</scope>
    <source>
        <strain evidence="4 5">DSM 9173</strain>
    </source>
</reference>
<name>A0ABR6WK66_9FIRM</name>
<evidence type="ECO:0008006" key="6">
    <source>
        <dbReference type="Google" id="ProtNLM"/>
    </source>
</evidence>
<evidence type="ECO:0000259" key="2">
    <source>
        <dbReference type="Pfam" id="PF18657"/>
    </source>
</evidence>
<feature type="domain" description="YDG" evidence="2">
    <location>
        <begin position="161"/>
        <end position="235"/>
    </location>
</feature>
<dbReference type="InterPro" id="IPR041286">
    <property type="entry name" value="MBG_2"/>
</dbReference>
<dbReference type="Pfam" id="PF18676">
    <property type="entry name" value="MBG_2"/>
    <property type="match status" value="1"/>
</dbReference>
<sequence>MKKTKICWQFLSLVLAVILIATCFPMGIFAEGLSGNDSWFTSNDSGTIVEITENNMIVQGTLTPMITFSDDVFYNGSPQNLASIKPTVDGPEVDPALVEITYTGTKVNGEDYLESIVPPTDAGTYSVTAKYAGDDNYRSYSETKEIKIKCIELNLMDFFTEKPITKIYDATLDVPENAIVGLKNRKVIKDDENNVIFNFKSASFLSKDVMPAEPNTITVKNVTITGSKGQNYIIVENINENKETDQEKKVAKDAKLNTSDVVLSASITPKPVEVFLTGQDKVYDGTANLNECEFNINSDDVIAGEEIEIFTTDDFSPWYGEENSQQKDVGEYYIWASGGYYFYGINGTNGNNYTIKNDPISSKEKYSITPALITVVPSYRSKVEGDQDPFLTYTVWRDHSGDGLAEGLFGGDTLYGSLEREAGEAVGKYDVYLGSLSNSNYYISFVQGEDKFEILKKDEVAAAVYSGDYYNPSTGTGENEEEPPVAYFGIALALLLLIVGGIFFGKNRLTKM</sequence>
<evidence type="ECO:0000256" key="1">
    <source>
        <dbReference type="SAM" id="Phobius"/>
    </source>
</evidence>
<keyword evidence="1" id="KW-0472">Membrane</keyword>
<evidence type="ECO:0000313" key="4">
    <source>
        <dbReference type="EMBL" id="MBC3796663.1"/>
    </source>
</evidence>
<feature type="transmembrane region" description="Helical" evidence="1">
    <location>
        <begin position="485"/>
        <end position="505"/>
    </location>
</feature>
<keyword evidence="5" id="KW-1185">Reference proteome</keyword>
<proteinExistence type="predicted"/>
<gene>
    <name evidence="4" type="ORF">GH807_06300</name>
</gene>
<comment type="caution">
    <text evidence="4">The sequence shown here is derived from an EMBL/GenBank/DDBJ whole genome shotgun (WGS) entry which is preliminary data.</text>
</comment>
<dbReference type="RefSeq" id="WP_148603378.1">
    <property type="nucleotide sequence ID" value="NZ_RXYB01000008.1"/>
</dbReference>
<dbReference type="Pfam" id="PF18657">
    <property type="entry name" value="YDG"/>
    <property type="match status" value="1"/>
</dbReference>
<keyword evidence="1" id="KW-0812">Transmembrane</keyword>
<organism evidence="4 5">
    <name type="scientific">Acetobacterium tundrae</name>
    <dbReference type="NCBI Taxonomy" id="132932"/>
    <lineage>
        <taxon>Bacteria</taxon>
        <taxon>Bacillati</taxon>
        <taxon>Bacillota</taxon>
        <taxon>Clostridia</taxon>
        <taxon>Eubacteriales</taxon>
        <taxon>Eubacteriaceae</taxon>
        <taxon>Acetobacterium</taxon>
    </lineage>
</organism>
<evidence type="ECO:0000313" key="5">
    <source>
        <dbReference type="Proteomes" id="UP000653358"/>
    </source>
</evidence>
<dbReference type="InterPro" id="IPR041248">
    <property type="entry name" value="YDG"/>
</dbReference>
<feature type="domain" description="MBG" evidence="3">
    <location>
        <begin position="373"/>
        <end position="448"/>
    </location>
</feature>
<dbReference type="EMBL" id="WJBB01000006">
    <property type="protein sequence ID" value="MBC3796663.1"/>
    <property type="molecule type" value="Genomic_DNA"/>
</dbReference>
<keyword evidence="1" id="KW-1133">Transmembrane helix</keyword>